<dbReference type="InterPro" id="IPR003591">
    <property type="entry name" value="Leu-rich_rpt_typical-subtyp"/>
</dbReference>
<sequence>MDCWCASKIKSWFYWLLILMMILIMMVCRIEGGCIEEERKALLKVKASLIHSYGFTVDPLASWVDDGSIGGECCDWERVNCNTTTTHVTILSLSNIVPKMSNGWCKRNWLLNVSVFVHFKELLSLDLSSNCLDDGIVNTGLGRLSSLKKLELLDLSDNHIGNDIFPSLGDLTFLKVLHLGGNNLKGYFPALGMFLVLPPTFLINICNNTDVILYNYYIYFKQICSFGKLGDIGSLVQLRNASHGRGIGFLGFVCNLFSLRCTHKFSSIPLPTNYYFVESFSFDQVSLLKKLKVLNLRANRFNESFVASLSVVLTLKSLDLSGNYMLSETSFPAEELSKLPYDLEVLLLSGNDFNGTLPIQAVASLFHHLHVLDLSGNNFVGSIPSKIQELSSIRVVSFADNKLNGSLLGLCELKNLNELDLSGNMFDGNLPQCFNSLSSLKLLDISSNHLIGSLPPSLFGNLTSLEYVDGSDNKFEGAFSFSSFASLAKLKVVRFVCNNDKFEMETEEPMGWIPTFQLKVLVLSGCNINRHKGSVVPRFLLHQRTLRVIDLSHNYLEGHFPNWLIKNSTMLEALNLRNNSLGGTISMPSYRNANLRWLDMSENHMIGTIPGDIQTSFPSLRNLNLSRNSLDGSIPSSVGDLNMLWALDLSDNELSGEVPKGLFTNIPYLKVLKLSKNLLHGKVLSGNLSFGEIYWLALDNNCFTGKIGNGTMNEPSLEIFRY</sequence>
<evidence type="ECO:0000256" key="8">
    <source>
        <dbReference type="ARBA" id="ARBA00023136"/>
    </source>
</evidence>
<keyword evidence="13" id="KW-1185">Reference proteome</keyword>
<feature type="transmembrane region" description="Helical" evidence="10">
    <location>
        <begin position="12"/>
        <end position="30"/>
    </location>
</feature>
<dbReference type="Proteomes" id="UP001172457">
    <property type="component" value="Chromosome 1"/>
</dbReference>
<dbReference type="EMBL" id="JARYMX010000001">
    <property type="protein sequence ID" value="KAJ9567656.1"/>
    <property type="molecule type" value="Genomic_DNA"/>
</dbReference>
<keyword evidence="9" id="KW-0325">Glycoprotein</keyword>
<keyword evidence="8 10" id="KW-0472">Membrane</keyword>
<dbReference type="GO" id="GO:0006952">
    <property type="term" value="P:defense response"/>
    <property type="evidence" value="ECO:0007669"/>
    <property type="project" value="UniProtKB-ARBA"/>
</dbReference>
<dbReference type="Gene3D" id="3.80.10.10">
    <property type="entry name" value="Ribonuclease Inhibitor"/>
    <property type="match status" value="3"/>
</dbReference>
<keyword evidence="3" id="KW-0433">Leucine-rich repeat</keyword>
<dbReference type="InterPro" id="IPR051502">
    <property type="entry name" value="RLP_Defense_Trigger"/>
</dbReference>
<dbReference type="FunFam" id="3.80.10.10:FF:000041">
    <property type="entry name" value="LRR receptor-like serine/threonine-protein kinase ERECTA"/>
    <property type="match status" value="1"/>
</dbReference>
<dbReference type="AlphaFoldDB" id="A0AA38U5N6"/>
<keyword evidence="4 10" id="KW-0812">Transmembrane</keyword>
<dbReference type="GO" id="GO:0051707">
    <property type="term" value="P:response to other organism"/>
    <property type="evidence" value="ECO:0007669"/>
    <property type="project" value="UniProtKB-ARBA"/>
</dbReference>
<evidence type="ECO:0000256" key="7">
    <source>
        <dbReference type="ARBA" id="ARBA00022989"/>
    </source>
</evidence>
<dbReference type="PANTHER" id="PTHR48062">
    <property type="entry name" value="RECEPTOR-LIKE PROTEIN 14"/>
    <property type="match status" value="1"/>
</dbReference>
<dbReference type="Pfam" id="PF00560">
    <property type="entry name" value="LRR_1"/>
    <property type="match status" value="5"/>
</dbReference>
<keyword evidence="5" id="KW-0732">Signal</keyword>
<evidence type="ECO:0000256" key="6">
    <source>
        <dbReference type="ARBA" id="ARBA00022737"/>
    </source>
</evidence>
<gene>
    <name evidence="12" type="ORF">OSB04_003622</name>
</gene>
<comment type="caution">
    <text evidence="12">The sequence shown here is derived from an EMBL/GenBank/DDBJ whole genome shotgun (WGS) entry which is preliminary data.</text>
</comment>
<keyword evidence="7 10" id="KW-1133">Transmembrane helix</keyword>
<feature type="domain" description="Leucine-rich repeat-containing N-terminal plant-type" evidence="11">
    <location>
        <begin position="36"/>
        <end position="82"/>
    </location>
</feature>
<dbReference type="Pfam" id="PF08263">
    <property type="entry name" value="LRRNT_2"/>
    <property type="match status" value="1"/>
</dbReference>
<evidence type="ECO:0000256" key="10">
    <source>
        <dbReference type="SAM" id="Phobius"/>
    </source>
</evidence>
<dbReference type="FunFam" id="3.80.10.10:FF:001678">
    <property type="entry name" value="Calmodulin-binding receptor kinase CaMRLK"/>
    <property type="match status" value="1"/>
</dbReference>
<accession>A0AA38U5N6</accession>
<organism evidence="12 13">
    <name type="scientific">Centaurea solstitialis</name>
    <name type="common">yellow star-thistle</name>
    <dbReference type="NCBI Taxonomy" id="347529"/>
    <lineage>
        <taxon>Eukaryota</taxon>
        <taxon>Viridiplantae</taxon>
        <taxon>Streptophyta</taxon>
        <taxon>Embryophyta</taxon>
        <taxon>Tracheophyta</taxon>
        <taxon>Spermatophyta</taxon>
        <taxon>Magnoliopsida</taxon>
        <taxon>eudicotyledons</taxon>
        <taxon>Gunneridae</taxon>
        <taxon>Pentapetalae</taxon>
        <taxon>asterids</taxon>
        <taxon>campanulids</taxon>
        <taxon>Asterales</taxon>
        <taxon>Asteraceae</taxon>
        <taxon>Carduoideae</taxon>
        <taxon>Cardueae</taxon>
        <taxon>Centaureinae</taxon>
        <taxon>Centaurea</taxon>
    </lineage>
</organism>
<dbReference type="PANTHER" id="PTHR48062:SF21">
    <property type="entry name" value="RECEPTOR-LIKE PROTEIN 12"/>
    <property type="match status" value="1"/>
</dbReference>
<name>A0AA38U5N6_9ASTR</name>
<keyword evidence="6" id="KW-0677">Repeat</keyword>
<reference evidence="12" key="1">
    <citation type="submission" date="2023-03" db="EMBL/GenBank/DDBJ databases">
        <title>Chromosome-scale reference genome and RAD-based genetic map of yellow starthistle (Centaurea solstitialis) reveal putative structural variation and QTLs associated with invader traits.</title>
        <authorList>
            <person name="Reatini B."/>
            <person name="Cang F.A."/>
            <person name="Jiang Q."/>
            <person name="Mckibben M.T.W."/>
            <person name="Barker M.S."/>
            <person name="Rieseberg L.H."/>
            <person name="Dlugosch K.M."/>
        </authorList>
    </citation>
    <scope>NUCLEOTIDE SEQUENCE</scope>
    <source>
        <strain evidence="12">CAN-66</strain>
        <tissue evidence="12">Leaf</tissue>
    </source>
</reference>
<comment type="similarity">
    <text evidence="2">Belongs to the RLP family.</text>
</comment>
<evidence type="ECO:0000256" key="5">
    <source>
        <dbReference type="ARBA" id="ARBA00022729"/>
    </source>
</evidence>
<evidence type="ECO:0000256" key="9">
    <source>
        <dbReference type="ARBA" id="ARBA00023180"/>
    </source>
</evidence>
<dbReference type="GO" id="GO:0005886">
    <property type="term" value="C:plasma membrane"/>
    <property type="evidence" value="ECO:0007669"/>
    <property type="project" value="UniProtKB-SubCell"/>
</dbReference>
<evidence type="ECO:0000256" key="1">
    <source>
        <dbReference type="ARBA" id="ARBA00004251"/>
    </source>
</evidence>
<protein>
    <recommendedName>
        <fullName evidence="11">Leucine-rich repeat-containing N-terminal plant-type domain-containing protein</fullName>
    </recommendedName>
</protein>
<dbReference type="InterPro" id="IPR032675">
    <property type="entry name" value="LRR_dom_sf"/>
</dbReference>
<evidence type="ECO:0000313" key="13">
    <source>
        <dbReference type="Proteomes" id="UP001172457"/>
    </source>
</evidence>
<evidence type="ECO:0000313" key="12">
    <source>
        <dbReference type="EMBL" id="KAJ9567656.1"/>
    </source>
</evidence>
<evidence type="ECO:0000259" key="11">
    <source>
        <dbReference type="Pfam" id="PF08263"/>
    </source>
</evidence>
<dbReference type="InterPro" id="IPR001611">
    <property type="entry name" value="Leu-rich_rpt"/>
</dbReference>
<dbReference type="SMART" id="SM00369">
    <property type="entry name" value="LRR_TYP"/>
    <property type="match status" value="6"/>
</dbReference>
<evidence type="ECO:0000256" key="4">
    <source>
        <dbReference type="ARBA" id="ARBA00022692"/>
    </source>
</evidence>
<dbReference type="Pfam" id="PF13855">
    <property type="entry name" value="LRR_8"/>
    <property type="match status" value="1"/>
</dbReference>
<proteinExistence type="inferred from homology"/>
<comment type="subcellular location">
    <subcellularLocation>
        <location evidence="1">Cell membrane</location>
        <topology evidence="1">Single-pass type I membrane protein</topology>
    </subcellularLocation>
</comment>
<dbReference type="InterPro" id="IPR013210">
    <property type="entry name" value="LRR_N_plant-typ"/>
</dbReference>
<evidence type="ECO:0000256" key="3">
    <source>
        <dbReference type="ARBA" id="ARBA00022614"/>
    </source>
</evidence>
<dbReference type="SUPFAM" id="SSF52058">
    <property type="entry name" value="L domain-like"/>
    <property type="match status" value="2"/>
</dbReference>
<evidence type="ECO:0000256" key="2">
    <source>
        <dbReference type="ARBA" id="ARBA00009592"/>
    </source>
</evidence>